<dbReference type="Proteomes" id="UP000064525">
    <property type="component" value="Chromosome I"/>
</dbReference>
<evidence type="ECO:0000313" key="5">
    <source>
        <dbReference type="Proteomes" id="UP000064525"/>
    </source>
</evidence>
<evidence type="ECO:0000259" key="1">
    <source>
        <dbReference type="Pfam" id="PF14393"/>
    </source>
</evidence>
<evidence type="ECO:0000313" key="4">
    <source>
        <dbReference type="Proteomes" id="UP000029925"/>
    </source>
</evidence>
<accession>A0A0S4PTH8</accession>
<dbReference type="EMBL" id="LN907858">
    <property type="protein sequence ID" value="CUU39565.1"/>
    <property type="molecule type" value="Genomic_DNA"/>
</dbReference>
<protein>
    <submittedName>
        <fullName evidence="3">DUF4422 domain-containing protein</fullName>
    </submittedName>
</protein>
<gene>
    <name evidence="2" type="ORF">BN2458_PEG0679</name>
    <name evidence="3" type="ORF">LS75_007740</name>
</gene>
<reference evidence="3 4" key="1">
    <citation type="journal article" date="2014" name="Genome Announc.">
        <title>Draft genome sequences of eight enterohepatic helicobacter species isolated from both laboratory and wild rodents.</title>
        <authorList>
            <person name="Sheh A."/>
            <person name="Shen Z."/>
            <person name="Fox J.G."/>
        </authorList>
    </citation>
    <scope>NUCLEOTIDE SEQUENCE [LARGE SCALE GENOMIC DNA]</scope>
    <source>
        <strain evidence="3 4">MIT 98-6810</strain>
    </source>
</reference>
<dbReference type="AlphaFoldDB" id="A0A0S4PTH8"/>
<dbReference type="STRING" id="76936.BN2458_PEG0679"/>
<dbReference type="GeneID" id="78150962"/>
<evidence type="ECO:0000313" key="3">
    <source>
        <dbReference type="EMBL" id="TLD78074.1"/>
    </source>
</evidence>
<proteinExistence type="predicted"/>
<dbReference type="InterPro" id="IPR025536">
    <property type="entry name" value="DUF4422"/>
</dbReference>
<dbReference type="RefSeq" id="WP_052082032.1">
    <property type="nucleotide sequence ID" value="NZ_CAOMJD010000030.1"/>
</dbReference>
<sequence length="337" mass="39416">MPLSPRVKILVCYHKISPIIANEVLQPILVGAAQADQTTLESLESACAKQGVELFRDDYISGEEAYSHSLKKEISTLNPHFCELTAMYWAWKNLEADYYGLFHYRRVFDFALNTFFSRLKSAFIPQSRVIAKYHLESTFITSYLQTHHIDIVIPKPLPLHQDINAYENFAKGGHNIKDLDKAIAYIKETYPFMGDSITQALFTNGAKICYWNMAIWRKEIFFEYCEWLFDVLFALQEQIDYKSYDAHEARVFGFLSEWLFNVWLAYQLKTRKLNVLEAKSKLLYNKQSKFFGKVSAPDCERYYFLFIRIYKKSLSPLPPATPQPQKFKQEFDKGNEV</sequence>
<feature type="domain" description="DUF4422" evidence="1">
    <location>
        <begin position="8"/>
        <end position="265"/>
    </location>
</feature>
<name>A0A0S4PTH8_9HELI</name>
<dbReference type="PATRIC" id="fig|76936.10.peg.665"/>
<dbReference type="OrthoDB" id="5672604at2"/>
<dbReference type="EMBL" id="JRPF02000010">
    <property type="protein sequence ID" value="TLD78074.1"/>
    <property type="molecule type" value="Genomic_DNA"/>
</dbReference>
<dbReference type="Pfam" id="PF14393">
    <property type="entry name" value="DUF4422"/>
    <property type="match status" value="1"/>
</dbReference>
<evidence type="ECO:0000313" key="2">
    <source>
        <dbReference type="EMBL" id="CUU39565.1"/>
    </source>
</evidence>
<reference evidence="2" key="3">
    <citation type="submission" date="2015-11" db="EMBL/GenBank/DDBJ databases">
        <authorList>
            <person name="Zhang Y."/>
            <person name="Guo Z."/>
        </authorList>
    </citation>
    <scope>NUCLEOTIDE SEQUENCE</scope>
    <source>
        <strain evidence="2">1</strain>
    </source>
</reference>
<dbReference type="KEGG" id="hty:BN2458_PEG0679"/>
<organism evidence="2 5">
    <name type="scientific">Helicobacter typhlonius</name>
    <dbReference type="NCBI Taxonomy" id="76936"/>
    <lineage>
        <taxon>Bacteria</taxon>
        <taxon>Pseudomonadati</taxon>
        <taxon>Campylobacterota</taxon>
        <taxon>Epsilonproteobacteria</taxon>
        <taxon>Campylobacterales</taxon>
        <taxon>Helicobacteraceae</taxon>
        <taxon>Helicobacter</taxon>
    </lineage>
</organism>
<keyword evidence="4" id="KW-1185">Reference proteome</keyword>
<dbReference type="Proteomes" id="UP000029925">
    <property type="component" value="Unassembled WGS sequence"/>
</dbReference>
<reference evidence="5" key="2">
    <citation type="submission" date="2015-11" db="EMBL/GenBank/DDBJ databases">
        <authorList>
            <person name="Anvar S.Y."/>
        </authorList>
    </citation>
    <scope>NUCLEOTIDE SEQUENCE [LARGE SCALE GENOMIC DNA]</scope>
</reference>